<protein>
    <submittedName>
        <fullName evidence="1">Uncharacterized protein</fullName>
    </submittedName>
</protein>
<dbReference type="EMBL" id="KK583386">
    <property type="protein sequence ID" value="KDO18894.1"/>
    <property type="molecule type" value="Genomic_DNA"/>
</dbReference>
<evidence type="ECO:0000313" key="1">
    <source>
        <dbReference type="EMBL" id="KDO18894.1"/>
    </source>
</evidence>
<reference evidence="1 2" key="1">
    <citation type="journal article" date="2013" name="PLoS Genet.">
        <title>Distinctive expansion of potential virulence genes in the genome of the oomycete fish pathogen Saprolegnia parasitica.</title>
        <authorList>
            <person name="Jiang R.H."/>
            <person name="de Bruijn I."/>
            <person name="Haas B.J."/>
            <person name="Belmonte R."/>
            <person name="Lobach L."/>
            <person name="Christie J."/>
            <person name="van den Ackerveken G."/>
            <person name="Bottin A."/>
            <person name="Bulone V."/>
            <person name="Diaz-Moreno S.M."/>
            <person name="Dumas B."/>
            <person name="Fan L."/>
            <person name="Gaulin E."/>
            <person name="Govers F."/>
            <person name="Grenville-Briggs L.J."/>
            <person name="Horner N.R."/>
            <person name="Levin J.Z."/>
            <person name="Mammella M."/>
            <person name="Meijer H.J."/>
            <person name="Morris P."/>
            <person name="Nusbaum C."/>
            <person name="Oome S."/>
            <person name="Phillips A.J."/>
            <person name="van Rooyen D."/>
            <person name="Rzeszutek E."/>
            <person name="Saraiva M."/>
            <person name="Secombes C.J."/>
            <person name="Seidl M.F."/>
            <person name="Snel B."/>
            <person name="Stassen J.H."/>
            <person name="Sykes S."/>
            <person name="Tripathy S."/>
            <person name="van den Berg H."/>
            <person name="Vega-Arreguin J.C."/>
            <person name="Wawra S."/>
            <person name="Young S.K."/>
            <person name="Zeng Q."/>
            <person name="Dieguez-Uribeondo J."/>
            <person name="Russ C."/>
            <person name="Tyler B.M."/>
            <person name="van West P."/>
        </authorList>
    </citation>
    <scope>NUCLEOTIDE SEQUENCE [LARGE SCALE GENOMIC DNA]</scope>
    <source>
        <strain evidence="1 2">CBS 223.65</strain>
    </source>
</reference>
<dbReference type="KEGG" id="spar:SPRG_15846"/>
<dbReference type="GeneID" id="24137530"/>
<keyword evidence="2" id="KW-1185">Reference proteome</keyword>
<accession>A0A067BKA1</accession>
<gene>
    <name evidence="1" type="ORF">SPRG_15846</name>
</gene>
<dbReference type="AlphaFoldDB" id="A0A067BKA1"/>
<organism evidence="1 2">
    <name type="scientific">Saprolegnia parasitica (strain CBS 223.65)</name>
    <dbReference type="NCBI Taxonomy" id="695850"/>
    <lineage>
        <taxon>Eukaryota</taxon>
        <taxon>Sar</taxon>
        <taxon>Stramenopiles</taxon>
        <taxon>Oomycota</taxon>
        <taxon>Saprolegniomycetes</taxon>
        <taxon>Saprolegniales</taxon>
        <taxon>Saprolegniaceae</taxon>
        <taxon>Saprolegnia</taxon>
    </lineage>
</organism>
<dbReference type="Proteomes" id="UP000030745">
    <property type="component" value="Unassembled WGS sequence"/>
</dbReference>
<name>A0A067BKA1_SAPPC</name>
<evidence type="ECO:0000313" key="2">
    <source>
        <dbReference type="Proteomes" id="UP000030745"/>
    </source>
</evidence>
<proteinExistence type="predicted"/>
<dbReference type="VEuPathDB" id="FungiDB:SPRG_15846"/>
<dbReference type="OrthoDB" id="124582at2759"/>
<sequence>MISNTARAFLEEPCDPVLYDLRASIAHGFTHHEATFADPELSVDGLDELLTWPRPSYPLHATTWGKAGLKLMHLVIQAAGSTDTSFLQPTNVDDGTFARLVVLLPSHCVGGIISLTYHDEDEVWSVATAARPPTDLSFAAAASYL</sequence>
<dbReference type="RefSeq" id="XP_012210415.1">
    <property type="nucleotide sequence ID" value="XM_012355025.1"/>
</dbReference>